<name>A0A1B9HUQ7_9TREE</name>
<evidence type="ECO:0000313" key="1">
    <source>
        <dbReference type="EMBL" id="OCF47004.1"/>
    </source>
</evidence>
<dbReference type="EMBL" id="CP144520">
    <property type="protein sequence ID" value="WWC68206.1"/>
    <property type="molecule type" value="Genomic_DNA"/>
</dbReference>
<reference evidence="2" key="2">
    <citation type="submission" date="2013-07" db="EMBL/GenBank/DDBJ databases">
        <authorList>
            <consortium name="The Broad Institute Genome Sequencing Platform"/>
            <person name="Cuomo C."/>
            <person name="Litvintseva A."/>
            <person name="Chen Y."/>
            <person name="Heitman J."/>
            <person name="Sun S."/>
            <person name="Springer D."/>
            <person name="Dromer F."/>
            <person name="Young S.K."/>
            <person name="Zeng Q."/>
            <person name="Gargeya S."/>
            <person name="Fitzgerald M."/>
            <person name="Abouelleil A."/>
            <person name="Alvarado L."/>
            <person name="Berlin A.M."/>
            <person name="Chapman S.B."/>
            <person name="Dewar J."/>
            <person name="Goldberg J."/>
            <person name="Griggs A."/>
            <person name="Gujja S."/>
            <person name="Hansen M."/>
            <person name="Howarth C."/>
            <person name="Imamovic A."/>
            <person name="Larimer J."/>
            <person name="McCowan C."/>
            <person name="Murphy C."/>
            <person name="Pearson M."/>
            <person name="Priest M."/>
            <person name="Roberts A."/>
            <person name="Saif S."/>
            <person name="Shea T."/>
            <person name="Sykes S."/>
            <person name="Wortman J."/>
            <person name="Nusbaum C."/>
            <person name="Birren B."/>
        </authorList>
    </citation>
    <scope>NUCLEOTIDE SEQUENCE</scope>
    <source>
        <strain evidence="2">CBS 10737</strain>
    </source>
</reference>
<reference evidence="2" key="4">
    <citation type="submission" date="2024-02" db="EMBL/GenBank/DDBJ databases">
        <title>Comparative genomics of Cryptococcus and Kwoniella reveals pathogenesis evolution and contrasting modes of karyotype evolution via chromosome fusion or intercentromeric recombination.</title>
        <authorList>
            <person name="Coelho M.A."/>
            <person name="David-Palma M."/>
            <person name="Shea T."/>
            <person name="Bowers K."/>
            <person name="McGinley-Smith S."/>
            <person name="Mohammad A.W."/>
            <person name="Gnirke A."/>
            <person name="Yurkov A.M."/>
            <person name="Nowrousian M."/>
            <person name="Sun S."/>
            <person name="Cuomo C.A."/>
            <person name="Heitman J."/>
        </authorList>
    </citation>
    <scope>NUCLEOTIDE SEQUENCE</scope>
    <source>
        <strain evidence="2">CBS 10737</strain>
    </source>
</reference>
<organism evidence="1">
    <name type="scientific">Kwoniella pini CBS 10737</name>
    <dbReference type="NCBI Taxonomy" id="1296096"/>
    <lineage>
        <taxon>Eukaryota</taxon>
        <taxon>Fungi</taxon>
        <taxon>Dikarya</taxon>
        <taxon>Basidiomycota</taxon>
        <taxon>Agaricomycotina</taxon>
        <taxon>Tremellomycetes</taxon>
        <taxon>Tremellales</taxon>
        <taxon>Cryptococcaceae</taxon>
        <taxon>Kwoniella</taxon>
    </lineage>
</organism>
<dbReference type="RefSeq" id="XP_019008223.1">
    <property type="nucleotide sequence ID" value="XM_019158477.1"/>
</dbReference>
<accession>A0A1B9HUQ7</accession>
<dbReference type="Proteomes" id="UP000094020">
    <property type="component" value="Chromosome 2"/>
</dbReference>
<sequence>MTLILFPTVESGAAKIPIYQDSPFDLNRFPSDIVHLLYLAFDNLPQSVLHKLIQCSLEMHDRFAPILYRTLNVNKGNVKSVLAGSDQKSHISLRPSRCISKVGLFKYTQSLIINDLPSAEHLSQALDKSKPSPRIHSCFPNTESTLFTSIKILHLSAKAIMGLADIYNASSWGSSPYNIPSQPILRALRYNLNPREIVLDYPNCKISLHLHSCIEEVITYLTQGWNLEQLTWLNLQRSLLGPVPKSKKLIYQFNKCALLDRMTISIEDPGDAQKGIILELRGLKCMPNLSWNRIVEEVWNKKETLKEEDWAKADKWHDAKAIIGS</sequence>
<dbReference type="AlphaFoldDB" id="A0A1B9HUQ7"/>
<proteinExistence type="predicted"/>
<dbReference type="GeneID" id="30175147"/>
<dbReference type="EMBL" id="KV700117">
    <property type="protein sequence ID" value="OCF47004.1"/>
    <property type="molecule type" value="Genomic_DNA"/>
</dbReference>
<keyword evidence="3" id="KW-1185">Reference proteome</keyword>
<dbReference type="KEGG" id="kpin:30175147"/>
<dbReference type="OrthoDB" id="2563533at2759"/>
<gene>
    <name evidence="1" type="ORF">I206_06778</name>
    <name evidence="2" type="ORF">I206_102129</name>
</gene>
<evidence type="ECO:0000313" key="2">
    <source>
        <dbReference type="EMBL" id="WWC68206.1"/>
    </source>
</evidence>
<reference evidence="1" key="1">
    <citation type="submission" date="2013-07" db="EMBL/GenBank/DDBJ databases">
        <title>The Genome Sequence of Cryptococcus pinus CBS10737.</title>
        <authorList>
            <consortium name="The Broad Institute Genome Sequencing Platform"/>
            <person name="Cuomo C."/>
            <person name="Litvintseva A."/>
            <person name="Chen Y."/>
            <person name="Heitman J."/>
            <person name="Sun S."/>
            <person name="Springer D."/>
            <person name="Dromer F."/>
            <person name="Young S.K."/>
            <person name="Zeng Q."/>
            <person name="Gargeya S."/>
            <person name="Fitzgerald M."/>
            <person name="Abouelleil A."/>
            <person name="Alvarado L."/>
            <person name="Berlin A.M."/>
            <person name="Chapman S.B."/>
            <person name="Dewar J."/>
            <person name="Goldberg J."/>
            <person name="Griggs A."/>
            <person name="Gujja S."/>
            <person name="Hansen M."/>
            <person name="Howarth C."/>
            <person name="Imamovic A."/>
            <person name="Larimer J."/>
            <person name="McCowan C."/>
            <person name="Murphy C."/>
            <person name="Pearson M."/>
            <person name="Priest M."/>
            <person name="Roberts A."/>
            <person name="Saif S."/>
            <person name="Shea T."/>
            <person name="Sykes S."/>
            <person name="Wortman J."/>
            <person name="Nusbaum C."/>
            <person name="Birren B."/>
        </authorList>
    </citation>
    <scope>NUCLEOTIDE SEQUENCE [LARGE SCALE GENOMIC DNA]</scope>
    <source>
        <strain evidence="1">CBS 10737</strain>
    </source>
</reference>
<reference evidence="1" key="3">
    <citation type="submission" date="2016-07" db="EMBL/GenBank/DDBJ databases">
        <title>Evolution of pathogenesis and genome organization in the Tremellales.</title>
        <authorList>
            <person name="Cuomo C."/>
            <person name="Litvintseva A."/>
            <person name="Heitman J."/>
            <person name="Chen Y."/>
            <person name="Sun S."/>
            <person name="Springer D."/>
            <person name="Dromer F."/>
            <person name="Young S."/>
            <person name="Zeng Q."/>
            <person name="Chapman S."/>
            <person name="Gujja S."/>
            <person name="Saif S."/>
            <person name="Birren B."/>
        </authorList>
    </citation>
    <scope>NUCLEOTIDE SEQUENCE</scope>
    <source>
        <strain evidence="1">CBS 10737</strain>
    </source>
</reference>
<evidence type="ECO:0000313" key="3">
    <source>
        <dbReference type="Proteomes" id="UP000094020"/>
    </source>
</evidence>
<protein>
    <submittedName>
        <fullName evidence="1">Uncharacterized protein</fullName>
    </submittedName>
</protein>